<evidence type="ECO:0000256" key="5">
    <source>
        <dbReference type="ARBA" id="ARBA00022741"/>
    </source>
</evidence>
<dbReference type="EMBL" id="NCKU01007014">
    <property type="protein sequence ID" value="RWS02966.1"/>
    <property type="molecule type" value="Genomic_DNA"/>
</dbReference>
<gene>
    <name evidence="12" type="ORF">B4U79_03942</name>
    <name evidence="11" type="ORF">B4U79_05032</name>
    <name evidence="13" type="ORF">B4U79_11322</name>
</gene>
<keyword evidence="14" id="KW-1185">Reference proteome</keyword>
<accession>A0A3S3NHZ5</accession>
<dbReference type="SMART" id="SM00382">
    <property type="entry name" value="AAA"/>
    <property type="match status" value="1"/>
</dbReference>
<evidence type="ECO:0000256" key="4">
    <source>
        <dbReference type="ARBA" id="ARBA00022692"/>
    </source>
</evidence>
<evidence type="ECO:0000256" key="2">
    <source>
        <dbReference type="ARBA" id="ARBA00005814"/>
    </source>
</evidence>
<dbReference type="AlphaFoldDB" id="A0A3S3NHZ5"/>
<dbReference type="Gene3D" id="3.40.50.300">
    <property type="entry name" value="P-loop containing nucleotide triphosphate hydrolases"/>
    <property type="match status" value="1"/>
</dbReference>
<evidence type="ECO:0000256" key="6">
    <source>
        <dbReference type="ARBA" id="ARBA00022840"/>
    </source>
</evidence>
<dbReference type="STRING" id="1965070.A0A3S3NHZ5"/>
<dbReference type="InterPro" id="IPR027417">
    <property type="entry name" value="P-loop_NTPase"/>
</dbReference>
<comment type="similarity">
    <text evidence="2">Belongs to the ABC transporter superfamily. ABCG family. Eye pigment precursor importer (TC 3.A.1.204) subfamily.</text>
</comment>
<comment type="caution">
    <text evidence="12">The sequence shown here is derived from an EMBL/GenBank/DDBJ whole genome shotgun (WGS) entry which is preliminary data.</text>
</comment>
<comment type="subcellular location">
    <subcellularLocation>
        <location evidence="1">Membrane</location>
        <topology evidence="1">Multi-pass membrane protein</topology>
    </subcellularLocation>
</comment>
<feature type="transmembrane region" description="Helical" evidence="9">
    <location>
        <begin position="420"/>
        <end position="444"/>
    </location>
</feature>
<dbReference type="InterPro" id="IPR003439">
    <property type="entry name" value="ABC_transporter-like_ATP-bd"/>
</dbReference>
<feature type="domain" description="ABC transporter" evidence="10">
    <location>
        <begin position="17"/>
        <end position="285"/>
    </location>
</feature>
<keyword evidence="4 9" id="KW-0812">Transmembrane</keyword>
<dbReference type="PROSITE" id="PS50893">
    <property type="entry name" value="ABC_TRANSPORTER_2"/>
    <property type="match status" value="1"/>
</dbReference>
<keyword evidence="6 12" id="KW-0067">ATP-binding</keyword>
<feature type="transmembrane region" description="Helical" evidence="9">
    <location>
        <begin position="502"/>
        <end position="524"/>
    </location>
</feature>
<dbReference type="PROSITE" id="PS00211">
    <property type="entry name" value="ABC_TRANSPORTER_1"/>
    <property type="match status" value="1"/>
</dbReference>
<dbReference type="EMBL" id="NCKU01006904">
    <property type="protein sequence ID" value="RWS03059.1"/>
    <property type="molecule type" value="Genomic_DNA"/>
</dbReference>
<dbReference type="InterPro" id="IPR050352">
    <property type="entry name" value="ABCG_transporters"/>
</dbReference>
<dbReference type="GO" id="GO:0016887">
    <property type="term" value="F:ATP hydrolysis activity"/>
    <property type="evidence" value="ECO:0007669"/>
    <property type="project" value="InterPro"/>
</dbReference>
<feature type="transmembrane region" description="Helical" evidence="9">
    <location>
        <begin position="530"/>
        <end position="553"/>
    </location>
</feature>
<sequence length="704" mass="79875">MEEKDDDRPQSSDHFSIRWKNLIYRLERPLIDVLIDKILGKNDVKSKTVIHGVSGEFKSGELTALMGPSGAGKSTLLECITGKRLIGRSGIIGLTGNRKVSVAFIPQQDHFFDLFTVREALIFASKLKNSAIKESDDLEAVSSEEPGERIVLRNVKKFHEQIVNSLLAQLSLQVCAETRISSLSGGQMKRFSIAQELVARPDILILDEPTSGLDSASCVQTVELLHHLTQQSPPIAIVATIHQPSAKVFNLFHKVYILSKIGKFIYDRSPRRIHEWLENFNMKCPEFFNPADFIIEIASGDYGQECIKSMIAEIDAEEDTGNDANVNLLEQHIFSPKFHRLYAIMIFSQRLFIYFAREIMLLFFRIFSVIFVASLLAILFADIGHIGGCPPAQIDKINVENYADFDRQIRKEYEQAENNLGFLFFITLFFQFYGILCGVIGIIIKMKTVAKEVANGWYDTFSYFTAFTIADIPVQLLCCIIFIIMTYYFTGQPLQLSRFAKFALTLYVLINVTQTHGIIVGAIFSPNLTAAVFVGPLTTVPFILFSGYLIFYVNIPSYLKIFADISYIRYAFECMVMAIYGDLRCGEGIGAKMELAQQRITYFIYTVFSYVLDHNEYDYEDVRAESLETMRNDAKNITSVFLNAVDASFEDYVKANDEMESIVLTTFQLHNYTFAFKIFGLTAILISYRIIAYLLVKRNVLATH</sequence>
<feature type="transmembrane region" description="Helical" evidence="9">
    <location>
        <begin position="674"/>
        <end position="696"/>
    </location>
</feature>
<dbReference type="Pfam" id="PF19055">
    <property type="entry name" value="ABC2_membrane_7"/>
    <property type="match status" value="1"/>
</dbReference>
<dbReference type="PANTHER" id="PTHR48041:SF78">
    <property type="entry name" value="ABC TRANSPORTER EXPRESSED IN TRACHEA, ISOFORM A"/>
    <property type="match status" value="1"/>
</dbReference>
<name>A0A3S3NHZ5_9ACAR</name>
<evidence type="ECO:0000256" key="7">
    <source>
        <dbReference type="ARBA" id="ARBA00022989"/>
    </source>
</evidence>
<evidence type="ECO:0000313" key="12">
    <source>
        <dbReference type="EMBL" id="RWS03059.1"/>
    </source>
</evidence>
<evidence type="ECO:0000313" key="14">
    <source>
        <dbReference type="Proteomes" id="UP000285301"/>
    </source>
</evidence>
<dbReference type="Proteomes" id="UP000285301">
    <property type="component" value="Unassembled WGS sequence"/>
</dbReference>
<dbReference type="SUPFAM" id="SSF52540">
    <property type="entry name" value="P-loop containing nucleoside triphosphate hydrolases"/>
    <property type="match status" value="1"/>
</dbReference>
<evidence type="ECO:0000256" key="1">
    <source>
        <dbReference type="ARBA" id="ARBA00004141"/>
    </source>
</evidence>
<keyword evidence="7 9" id="KW-1133">Transmembrane helix</keyword>
<dbReference type="InterPro" id="IPR043926">
    <property type="entry name" value="ABCG_dom"/>
</dbReference>
<protein>
    <submittedName>
        <fullName evidence="12">ATP-binding cassette sub-family G member 1-like protein</fullName>
    </submittedName>
</protein>
<reference evidence="12 14" key="1">
    <citation type="journal article" date="2018" name="Gigascience">
        <title>Genomes of trombidid mites reveal novel predicted allergens and laterally-transferred genes associated with secondary metabolism.</title>
        <authorList>
            <person name="Dong X."/>
            <person name="Chaisiri K."/>
            <person name="Xia D."/>
            <person name="Armstrong S.D."/>
            <person name="Fang Y."/>
            <person name="Donnelly M.J."/>
            <person name="Kadowaki T."/>
            <person name="McGarry J.W."/>
            <person name="Darby A.C."/>
            <person name="Makepeace B.L."/>
        </authorList>
    </citation>
    <scope>NUCLEOTIDE SEQUENCE [LARGE SCALE GENOMIC DNA]</scope>
    <source>
        <strain evidence="12">UoL-WK</strain>
    </source>
</reference>
<dbReference type="EMBL" id="NCKU01005196">
    <property type="protein sequence ID" value="RWS04892.1"/>
    <property type="molecule type" value="Genomic_DNA"/>
</dbReference>
<dbReference type="Pfam" id="PF01061">
    <property type="entry name" value="ABC2_membrane"/>
    <property type="match status" value="1"/>
</dbReference>
<feature type="transmembrane region" description="Helical" evidence="9">
    <location>
        <begin position="362"/>
        <end position="381"/>
    </location>
</feature>
<keyword evidence="5" id="KW-0547">Nucleotide-binding</keyword>
<dbReference type="OrthoDB" id="6497389at2759"/>
<proteinExistence type="inferred from homology"/>
<organism evidence="12 14">
    <name type="scientific">Dinothrombium tinctorium</name>
    <dbReference type="NCBI Taxonomy" id="1965070"/>
    <lineage>
        <taxon>Eukaryota</taxon>
        <taxon>Metazoa</taxon>
        <taxon>Ecdysozoa</taxon>
        <taxon>Arthropoda</taxon>
        <taxon>Chelicerata</taxon>
        <taxon>Arachnida</taxon>
        <taxon>Acari</taxon>
        <taxon>Acariformes</taxon>
        <taxon>Trombidiformes</taxon>
        <taxon>Prostigmata</taxon>
        <taxon>Anystina</taxon>
        <taxon>Parasitengona</taxon>
        <taxon>Trombidioidea</taxon>
        <taxon>Trombidiidae</taxon>
        <taxon>Dinothrombium</taxon>
    </lineage>
</organism>
<evidence type="ECO:0000313" key="13">
    <source>
        <dbReference type="EMBL" id="RWS04892.1"/>
    </source>
</evidence>
<evidence type="ECO:0000256" key="3">
    <source>
        <dbReference type="ARBA" id="ARBA00022448"/>
    </source>
</evidence>
<keyword evidence="3" id="KW-0813">Transport</keyword>
<keyword evidence="8 9" id="KW-0472">Membrane</keyword>
<dbReference type="InterPro" id="IPR013525">
    <property type="entry name" value="ABC2_TM"/>
</dbReference>
<evidence type="ECO:0000259" key="10">
    <source>
        <dbReference type="PROSITE" id="PS50893"/>
    </source>
</evidence>
<dbReference type="GO" id="GO:0005886">
    <property type="term" value="C:plasma membrane"/>
    <property type="evidence" value="ECO:0007669"/>
    <property type="project" value="TreeGrafter"/>
</dbReference>
<dbReference type="InterPro" id="IPR003593">
    <property type="entry name" value="AAA+_ATPase"/>
</dbReference>
<dbReference type="GO" id="GO:0140359">
    <property type="term" value="F:ABC-type transporter activity"/>
    <property type="evidence" value="ECO:0007669"/>
    <property type="project" value="InterPro"/>
</dbReference>
<feature type="transmembrane region" description="Helical" evidence="9">
    <location>
        <begin position="464"/>
        <end position="490"/>
    </location>
</feature>
<dbReference type="GO" id="GO:0005524">
    <property type="term" value="F:ATP binding"/>
    <property type="evidence" value="ECO:0007669"/>
    <property type="project" value="UniProtKB-KW"/>
</dbReference>
<reference evidence="12" key="2">
    <citation type="submission" date="2018-11" db="EMBL/GenBank/DDBJ databases">
        <title>Trombidioid mite genomics.</title>
        <authorList>
            <person name="Dong X."/>
        </authorList>
    </citation>
    <scope>NUCLEOTIDE SEQUENCE</scope>
    <source>
        <strain evidence="12">UoL-WK</strain>
    </source>
</reference>
<dbReference type="PANTHER" id="PTHR48041">
    <property type="entry name" value="ABC TRANSPORTER G FAMILY MEMBER 28"/>
    <property type="match status" value="1"/>
</dbReference>
<dbReference type="Pfam" id="PF00005">
    <property type="entry name" value="ABC_tran"/>
    <property type="match status" value="1"/>
</dbReference>
<evidence type="ECO:0000256" key="8">
    <source>
        <dbReference type="ARBA" id="ARBA00023136"/>
    </source>
</evidence>
<evidence type="ECO:0000256" key="9">
    <source>
        <dbReference type="SAM" id="Phobius"/>
    </source>
</evidence>
<dbReference type="InterPro" id="IPR017871">
    <property type="entry name" value="ABC_transporter-like_CS"/>
</dbReference>
<evidence type="ECO:0000313" key="11">
    <source>
        <dbReference type="EMBL" id="RWS02966.1"/>
    </source>
</evidence>